<protein>
    <submittedName>
        <fullName evidence="1">Uncharacterized protein</fullName>
    </submittedName>
</protein>
<accession>W2Y785</accession>
<dbReference type="EMBL" id="ANIY01004210">
    <property type="protein sequence ID" value="ETP30846.1"/>
    <property type="molecule type" value="Genomic_DNA"/>
</dbReference>
<evidence type="ECO:0000313" key="1">
    <source>
        <dbReference type="EMBL" id="ETP30846.1"/>
    </source>
</evidence>
<organism evidence="1 2">
    <name type="scientific">Phytophthora nicotianae P10297</name>
    <dbReference type="NCBI Taxonomy" id="1317064"/>
    <lineage>
        <taxon>Eukaryota</taxon>
        <taxon>Sar</taxon>
        <taxon>Stramenopiles</taxon>
        <taxon>Oomycota</taxon>
        <taxon>Peronosporomycetes</taxon>
        <taxon>Peronosporales</taxon>
        <taxon>Peronosporaceae</taxon>
        <taxon>Phytophthora</taxon>
    </lineage>
</organism>
<dbReference type="Proteomes" id="UP000018948">
    <property type="component" value="Unassembled WGS sequence"/>
</dbReference>
<proteinExistence type="predicted"/>
<reference evidence="1 2" key="1">
    <citation type="submission" date="2013-11" db="EMBL/GenBank/DDBJ databases">
        <title>The Genome Sequence of Phytophthora parasitica P10297.</title>
        <authorList>
            <consortium name="The Broad Institute Genomics Platform"/>
            <person name="Russ C."/>
            <person name="Tyler B."/>
            <person name="Panabieres F."/>
            <person name="Shan W."/>
            <person name="Tripathy S."/>
            <person name="Grunwald N."/>
            <person name="Machado M."/>
            <person name="Johnson C.S."/>
            <person name="Walker B."/>
            <person name="Young S.K."/>
            <person name="Zeng Q."/>
            <person name="Gargeya S."/>
            <person name="Fitzgerald M."/>
            <person name="Haas B."/>
            <person name="Abouelleil A."/>
            <person name="Allen A.W."/>
            <person name="Alvarado L."/>
            <person name="Arachchi H.M."/>
            <person name="Berlin A.M."/>
            <person name="Chapman S.B."/>
            <person name="Gainer-Dewar J."/>
            <person name="Goldberg J."/>
            <person name="Griggs A."/>
            <person name="Gujja S."/>
            <person name="Hansen M."/>
            <person name="Howarth C."/>
            <person name="Imamovic A."/>
            <person name="Ireland A."/>
            <person name="Larimer J."/>
            <person name="McCowan C."/>
            <person name="Murphy C."/>
            <person name="Pearson M."/>
            <person name="Poon T.W."/>
            <person name="Priest M."/>
            <person name="Roberts A."/>
            <person name="Saif S."/>
            <person name="Shea T."/>
            <person name="Sisk P."/>
            <person name="Sykes S."/>
            <person name="Wortman J."/>
            <person name="Nusbaum C."/>
            <person name="Birren B."/>
        </authorList>
    </citation>
    <scope>NUCLEOTIDE SEQUENCE [LARGE SCALE GENOMIC DNA]</scope>
    <source>
        <strain evidence="1 2">P10297</strain>
    </source>
</reference>
<sequence length="135" mass="16146">MTAYSRGRERSHSATTYSNDDRRFSAKFSDFPCRHPTYQPTATLEYYFGPSEQPKFRGRRRLTLPVVFDADFRTLPDDYRLRRSADIYLLRYHAQDRKEWKTLIQYFLAYIPLDERDPTYANSTLAKRLSKLTLE</sequence>
<name>W2Y785_PHYNI</name>
<evidence type="ECO:0000313" key="2">
    <source>
        <dbReference type="Proteomes" id="UP000018948"/>
    </source>
</evidence>
<gene>
    <name evidence="1" type="ORF">F442_20240</name>
</gene>
<dbReference type="AlphaFoldDB" id="W2Y785"/>
<dbReference type="OrthoDB" id="167338at2759"/>
<comment type="caution">
    <text evidence="1">The sequence shown here is derived from an EMBL/GenBank/DDBJ whole genome shotgun (WGS) entry which is preliminary data.</text>
</comment>